<accession>A0AC61MWR4</accession>
<name>A0AC61MWR4_9FIRM</name>
<evidence type="ECO:0000313" key="1">
    <source>
        <dbReference type="EMBL" id="QUC65923.1"/>
    </source>
</evidence>
<organism evidence="1 2">
    <name type="scientific">Aristaeella hokkaidonensis</name>
    <dbReference type="NCBI Taxonomy" id="3046382"/>
    <lineage>
        <taxon>Bacteria</taxon>
        <taxon>Bacillati</taxon>
        <taxon>Bacillota</taxon>
        <taxon>Clostridia</taxon>
        <taxon>Eubacteriales</taxon>
        <taxon>Aristaeellaceae</taxon>
        <taxon>Aristaeella</taxon>
    </lineage>
</organism>
<dbReference type="EMBL" id="CP068393">
    <property type="protein sequence ID" value="QUC65923.1"/>
    <property type="molecule type" value="Genomic_DNA"/>
</dbReference>
<dbReference type="Proteomes" id="UP000682782">
    <property type="component" value="Chromosome"/>
</dbReference>
<reference evidence="1" key="1">
    <citation type="submission" date="2021-01" db="EMBL/GenBank/DDBJ databases">
        <title>Complete genome sequence of Clostridiales bacterium R-7.</title>
        <authorList>
            <person name="Mahoney-Kurpe S.C."/>
            <person name="Palevich N."/>
            <person name="Koike S."/>
            <person name="Moon C.D."/>
            <person name="Attwood G.T."/>
        </authorList>
    </citation>
    <scope>NUCLEOTIDE SEQUENCE</scope>
    <source>
        <strain evidence="1">R-7</strain>
    </source>
</reference>
<proteinExistence type="predicted"/>
<protein>
    <submittedName>
        <fullName evidence="1">ABC transporter permease</fullName>
    </submittedName>
</protein>
<evidence type="ECO:0000313" key="2">
    <source>
        <dbReference type="Proteomes" id="UP000682782"/>
    </source>
</evidence>
<sequence>MKNLTLSRVARANIRVNRKAYVSLFVGILLAVFLATATSLCAWGTVRGHEEQMAQRVGWMDMFELGNYGPTDDQLRNCGFFQRLGHVTVDATVKDSKICTGYYDEEAEKLMNRVLIEGRMPEKPGEIAAEQSALVRLGVDKASVGDTLKLTMTPIHGEEEEKSFILVGILNEQTTYLEMRLDEEGMRFPAMLVSPEETYKVGSKVVHRVLTYAPLITFNQVVRNCPLAPELNVYTYTYGVSRETGEAVYDDSGYARARNLISRIALWVVLGAALMLSACVGITTAMESLLSRKNEDIGMLRAIGATRRQVRRIYGAEAWMLTATALPAGLLLGIIVTWIISMLAPDQVVFSLNLWLLIPILCISGLCVFVASRLPLYHASAQMPMGVLRDTALLRRAGKVRNHMEFKTDRLIAGRRVRLHPLRQAGTAGMIALTLLSTLLLGEVVLGIRQQNNDTPAFEMNGPYDSAWVTDPFSQPSSDAEEIRYEMRKIPSYEGVTKVQSVTYLNANLLMPEVPDYFKTRKVDTVGSDGEHIVHSVGTMHGIGSGNDWLFMNDEELADARARSNEDWGAQEAVQNVERMDLIRSQLGITETIVPITVQVLDCDPTAFREYVTDGSINPEKLDSGEQVLVYAPNLCARKTENGGLAMETFSRIDEIKDKEWDIIIQNDYFKQGLQLSLLELSGRKADEAPMTYDIGSEWKDWYQSMDCVRAETKVGAVLGSDAHIDGIYLSGITVILTDRGAQAMGLKLPNPSYAEVFCSRKLTEDQEAFIDNQLNQIATRGFMMVDNQLQTARTKQARKIREIAILTGMILLFFAVSVFMQVTGVSRQIRSDTRMIGTLRAVGADLRTLVGCYRLPVWACAGAALIPCLLFYAVTEFRTFRLFTHNHPVIMIPVLIVLAACVALACTAGIRSRLIKVARQPIVENIREL</sequence>
<keyword evidence="2" id="KW-1185">Reference proteome</keyword>
<gene>
    <name evidence="1" type="ORF">JYE49_08515</name>
</gene>